<dbReference type="PROSITE" id="PS50885">
    <property type="entry name" value="HAMP"/>
    <property type="match status" value="1"/>
</dbReference>
<dbReference type="GO" id="GO:0000156">
    <property type="term" value="F:phosphorelay response regulator activity"/>
    <property type="evidence" value="ECO:0007669"/>
    <property type="project" value="TreeGrafter"/>
</dbReference>
<proteinExistence type="predicted"/>
<evidence type="ECO:0000256" key="4">
    <source>
        <dbReference type="ARBA" id="ARBA00022553"/>
    </source>
</evidence>
<feature type="domain" description="PAS" evidence="15">
    <location>
        <begin position="292"/>
        <end position="366"/>
    </location>
</feature>
<dbReference type="InterPro" id="IPR003661">
    <property type="entry name" value="HisK_dim/P_dom"/>
</dbReference>
<dbReference type="SUPFAM" id="SSF47384">
    <property type="entry name" value="Homodimeric domain of signal transducing histidine kinase"/>
    <property type="match status" value="1"/>
</dbReference>
<gene>
    <name evidence="17" type="primary">nblS</name>
    <name evidence="17" type="ordered locus">P9211_13951</name>
</gene>
<evidence type="ECO:0000256" key="10">
    <source>
        <dbReference type="ARBA" id="ARBA00022989"/>
    </source>
</evidence>
<dbReference type="OrthoDB" id="9813151at2"/>
<dbReference type="CDD" id="cd00082">
    <property type="entry name" value="HisKA"/>
    <property type="match status" value="1"/>
</dbReference>
<dbReference type="GO" id="GO:0006355">
    <property type="term" value="P:regulation of DNA-templated transcription"/>
    <property type="evidence" value="ECO:0007669"/>
    <property type="project" value="InterPro"/>
</dbReference>
<reference evidence="17 18" key="1">
    <citation type="journal article" date="2007" name="PLoS Genet.">
        <title>Patterns and implications of gene gain and loss in the evolution of Prochlorococcus.</title>
        <authorList>
            <person name="Kettler G.C."/>
            <person name="Martiny A.C."/>
            <person name="Huang K."/>
            <person name="Zucker J."/>
            <person name="Coleman M.L."/>
            <person name="Rodrigue S."/>
            <person name="Chen F."/>
            <person name="Lapidus A."/>
            <person name="Ferriera S."/>
            <person name="Johnson J."/>
            <person name="Steglich C."/>
            <person name="Church G.M."/>
            <person name="Richardson P."/>
            <person name="Chisholm S.W."/>
        </authorList>
    </citation>
    <scope>NUCLEOTIDE SEQUENCE [LARGE SCALE GENOMIC DNA]</scope>
    <source>
        <strain evidence="18">MIT 9211</strain>
    </source>
</reference>
<dbReference type="FunFam" id="1.10.287.130:FF:000001">
    <property type="entry name" value="Two-component sensor histidine kinase"/>
    <property type="match status" value="1"/>
</dbReference>
<protein>
    <recommendedName>
        <fullName evidence="3">histidine kinase</fullName>
        <ecNumber evidence="3">2.7.13.3</ecNumber>
    </recommendedName>
</protein>
<keyword evidence="8 17" id="KW-0418">Kinase</keyword>
<dbReference type="SMART" id="SM00388">
    <property type="entry name" value="HisKA"/>
    <property type="match status" value="1"/>
</dbReference>
<keyword evidence="12 13" id="KW-0472">Membrane</keyword>
<dbReference type="CDD" id="cd06225">
    <property type="entry name" value="HAMP"/>
    <property type="match status" value="1"/>
</dbReference>
<evidence type="ECO:0000256" key="11">
    <source>
        <dbReference type="ARBA" id="ARBA00023012"/>
    </source>
</evidence>
<dbReference type="PANTHER" id="PTHR42878">
    <property type="entry name" value="TWO-COMPONENT HISTIDINE KINASE"/>
    <property type="match status" value="1"/>
</dbReference>
<keyword evidence="4" id="KW-0597">Phosphoprotein</keyword>
<dbReference type="GO" id="GO:0016020">
    <property type="term" value="C:membrane"/>
    <property type="evidence" value="ECO:0007669"/>
    <property type="project" value="UniProtKB-SubCell"/>
</dbReference>
<dbReference type="PROSITE" id="PS50109">
    <property type="entry name" value="HIS_KIN"/>
    <property type="match status" value="1"/>
</dbReference>
<feature type="domain" description="HAMP" evidence="16">
    <location>
        <begin position="231"/>
        <end position="283"/>
    </location>
</feature>
<dbReference type="InterPro" id="IPR005467">
    <property type="entry name" value="His_kinase_dom"/>
</dbReference>
<dbReference type="PANTHER" id="PTHR42878:SF7">
    <property type="entry name" value="SENSOR HISTIDINE KINASE GLRK"/>
    <property type="match status" value="1"/>
</dbReference>
<keyword evidence="7" id="KW-0547">Nucleotide-binding</keyword>
<dbReference type="InterPro" id="IPR003594">
    <property type="entry name" value="HATPase_dom"/>
</dbReference>
<dbReference type="Gene3D" id="3.30.565.10">
    <property type="entry name" value="Histidine kinase-like ATPase, C-terminal domain"/>
    <property type="match status" value="1"/>
</dbReference>
<evidence type="ECO:0000256" key="13">
    <source>
        <dbReference type="SAM" id="Phobius"/>
    </source>
</evidence>
<evidence type="ECO:0000256" key="6">
    <source>
        <dbReference type="ARBA" id="ARBA00022692"/>
    </source>
</evidence>
<evidence type="ECO:0000259" key="14">
    <source>
        <dbReference type="PROSITE" id="PS50109"/>
    </source>
</evidence>
<dbReference type="STRING" id="93059.P9211_13951"/>
<dbReference type="PROSITE" id="PS50112">
    <property type="entry name" value="PAS"/>
    <property type="match status" value="1"/>
</dbReference>
<dbReference type="Pfam" id="PF00989">
    <property type="entry name" value="PAS"/>
    <property type="match status" value="1"/>
</dbReference>
<evidence type="ECO:0000256" key="9">
    <source>
        <dbReference type="ARBA" id="ARBA00022840"/>
    </source>
</evidence>
<feature type="domain" description="Histidine kinase" evidence="14">
    <location>
        <begin position="420"/>
        <end position="660"/>
    </location>
</feature>
<evidence type="ECO:0000256" key="12">
    <source>
        <dbReference type="ARBA" id="ARBA00023136"/>
    </source>
</evidence>
<dbReference type="AlphaFoldDB" id="A9BBW4"/>
<dbReference type="InterPro" id="IPR003660">
    <property type="entry name" value="HAMP_dom"/>
</dbReference>
<dbReference type="InterPro" id="IPR036097">
    <property type="entry name" value="HisK_dim/P_sf"/>
</dbReference>
<dbReference type="Pfam" id="PF02518">
    <property type="entry name" value="HATPase_c"/>
    <property type="match status" value="1"/>
</dbReference>
<dbReference type="KEGG" id="pmj:P9211_13951"/>
<dbReference type="Pfam" id="PF00672">
    <property type="entry name" value="HAMP"/>
    <property type="match status" value="1"/>
</dbReference>
<dbReference type="RefSeq" id="WP_012195947.1">
    <property type="nucleotide sequence ID" value="NC_009976.1"/>
</dbReference>
<accession>A9BBW4</accession>
<dbReference type="Proteomes" id="UP000000788">
    <property type="component" value="Chromosome"/>
</dbReference>
<evidence type="ECO:0000256" key="2">
    <source>
        <dbReference type="ARBA" id="ARBA00004141"/>
    </source>
</evidence>
<dbReference type="Gene3D" id="3.30.450.20">
    <property type="entry name" value="PAS domain"/>
    <property type="match status" value="1"/>
</dbReference>
<keyword evidence="18" id="KW-1185">Reference proteome</keyword>
<evidence type="ECO:0000256" key="5">
    <source>
        <dbReference type="ARBA" id="ARBA00022679"/>
    </source>
</evidence>
<keyword evidence="10 13" id="KW-1133">Transmembrane helix</keyword>
<comment type="subcellular location">
    <subcellularLocation>
        <location evidence="2">Membrane</location>
        <topology evidence="2">Multi-pass membrane protein</topology>
    </subcellularLocation>
</comment>
<dbReference type="GO" id="GO:0030295">
    <property type="term" value="F:protein kinase activator activity"/>
    <property type="evidence" value="ECO:0007669"/>
    <property type="project" value="TreeGrafter"/>
</dbReference>
<organism evidence="17 18">
    <name type="scientific">Prochlorococcus marinus (strain MIT 9211)</name>
    <dbReference type="NCBI Taxonomy" id="93059"/>
    <lineage>
        <taxon>Bacteria</taxon>
        <taxon>Bacillati</taxon>
        <taxon>Cyanobacteriota</taxon>
        <taxon>Cyanophyceae</taxon>
        <taxon>Synechococcales</taxon>
        <taxon>Prochlorococcaceae</taxon>
        <taxon>Prochlorococcus</taxon>
    </lineage>
</organism>
<feature type="transmembrane region" description="Helical" evidence="13">
    <location>
        <begin position="41"/>
        <end position="61"/>
    </location>
</feature>
<dbReference type="CDD" id="cd00130">
    <property type="entry name" value="PAS"/>
    <property type="match status" value="1"/>
</dbReference>
<dbReference type="EC" id="2.7.13.3" evidence="3"/>
<keyword evidence="11" id="KW-0902">Two-component regulatory system</keyword>
<dbReference type="InterPro" id="IPR000014">
    <property type="entry name" value="PAS"/>
</dbReference>
<dbReference type="SUPFAM" id="SSF158472">
    <property type="entry name" value="HAMP domain-like"/>
    <property type="match status" value="1"/>
</dbReference>
<dbReference type="GO" id="GO:0000155">
    <property type="term" value="F:phosphorelay sensor kinase activity"/>
    <property type="evidence" value="ECO:0007669"/>
    <property type="project" value="InterPro"/>
</dbReference>
<evidence type="ECO:0000256" key="8">
    <source>
        <dbReference type="ARBA" id="ARBA00022777"/>
    </source>
</evidence>
<dbReference type="SUPFAM" id="SSF55874">
    <property type="entry name" value="ATPase domain of HSP90 chaperone/DNA topoisomerase II/histidine kinase"/>
    <property type="match status" value="1"/>
</dbReference>
<dbReference type="GO" id="GO:0005524">
    <property type="term" value="F:ATP binding"/>
    <property type="evidence" value="ECO:0007669"/>
    <property type="project" value="UniProtKB-KW"/>
</dbReference>
<dbReference type="InterPro" id="IPR035965">
    <property type="entry name" value="PAS-like_dom_sf"/>
</dbReference>
<evidence type="ECO:0000313" key="17">
    <source>
        <dbReference type="EMBL" id="ABX09326.1"/>
    </source>
</evidence>
<dbReference type="SMART" id="SM00304">
    <property type="entry name" value="HAMP"/>
    <property type="match status" value="1"/>
</dbReference>
<dbReference type="GO" id="GO:0007234">
    <property type="term" value="P:osmosensory signaling via phosphorelay pathway"/>
    <property type="evidence" value="ECO:0007669"/>
    <property type="project" value="TreeGrafter"/>
</dbReference>
<keyword evidence="9" id="KW-0067">ATP-binding</keyword>
<dbReference type="InterPro" id="IPR036890">
    <property type="entry name" value="HATPase_C_sf"/>
</dbReference>
<sequence>MESTESQTIIEKNQVNQQNAVNGFWGEVSSWWGEFSLRSKLLAIATLVVSLLMTGITFFALSSIQRDAGMNDTRYARDLGLLLSGNVTELVAKGQDRELFNVAEKFWRSSRNIRYIFFTDPEGTVQLGIPISATPDNTNNDLQLTRKLKLPNELKKTPQFPLVRQHLTPQGQVTDVFVALLFKGKYVGNLALGVTPNKTALESASLTREITIAVFISIWILVIIGSVFNALTITRPVRELLVGVKEIAQGNFKSRIDLPMRGELGELLNGFNAMASQLEDYDAANIEELKSAQVKQQSLIATMADGAILLDQEGRIVLVNATARRFFRWEGRNLEGQELIDELPEIIANDLQPTLVSIRNNVLENYDLRCNIDEPSRTLRIVMQSVRDSTGSNLKGVAVTIQDLTREVELNAAQSRFISNVSHELRTPLFNIKSYVETLHDLNDKLTEEEKIEFLGIANSETDRLTRLVNDVLDLSKLETSPKVKFEKLNIDPGIEQTLRNYKLNAEDKKVDLCHEIEENLPSILGNWDMLLQVLDNLVGNALKFSRRSGKLMIRAYTWPDICITSFKNKSNDAPCCDVISPLPRVRVEISDTGCGISREDQLKIFERFYRVENSVHTEAGTGLGLSIVKGILGKHGSQIRMASEPEIGTTFWFDLPLSESDEDELLIESEKKAREWEKSLEEELN</sequence>
<feature type="transmembrane region" description="Helical" evidence="13">
    <location>
        <begin position="210"/>
        <end position="231"/>
    </location>
</feature>
<keyword evidence="5" id="KW-0808">Transferase</keyword>
<dbReference type="Gene3D" id="1.10.287.130">
    <property type="match status" value="1"/>
</dbReference>
<dbReference type="InterPro" id="IPR013767">
    <property type="entry name" value="PAS_fold"/>
</dbReference>
<evidence type="ECO:0000256" key="1">
    <source>
        <dbReference type="ARBA" id="ARBA00000085"/>
    </source>
</evidence>
<evidence type="ECO:0000256" key="3">
    <source>
        <dbReference type="ARBA" id="ARBA00012438"/>
    </source>
</evidence>
<dbReference type="InterPro" id="IPR004358">
    <property type="entry name" value="Sig_transdc_His_kin-like_C"/>
</dbReference>
<dbReference type="EMBL" id="CP000878">
    <property type="protein sequence ID" value="ABX09326.1"/>
    <property type="molecule type" value="Genomic_DNA"/>
</dbReference>
<dbReference type="SMART" id="SM00091">
    <property type="entry name" value="PAS"/>
    <property type="match status" value="1"/>
</dbReference>
<comment type="catalytic activity">
    <reaction evidence="1">
        <text>ATP + protein L-histidine = ADP + protein N-phospho-L-histidine.</text>
        <dbReference type="EC" id="2.7.13.3"/>
    </reaction>
</comment>
<dbReference type="Gene3D" id="6.10.340.10">
    <property type="match status" value="1"/>
</dbReference>
<dbReference type="SMART" id="SM00387">
    <property type="entry name" value="HATPase_c"/>
    <property type="match status" value="1"/>
</dbReference>
<evidence type="ECO:0000259" key="15">
    <source>
        <dbReference type="PROSITE" id="PS50112"/>
    </source>
</evidence>
<evidence type="ECO:0000259" key="16">
    <source>
        <dbReference type="PROSITE" id="PS50885"/>
    </source>
</evidence>
<dbReference type="eggNOG" id="COG5002">
    <property type="taxonomic scope" value="Bacteria"/>
</dbReference>
<dbReference type="Pfam" id="PF00512">
    <property type="entry name" value="HisKA"/>
    <property type="match status" value="1"/>
</dbReference>
<evidence type="ECO:0000313" key="18">
    <source>
        <dbReference type="Proteomes" id="UP000000788"/>
    </source>
</evidence>
<dbReference type="PRINTS" id="PR00344">
    <property type="entry name" value="BCTRLSENSOR"/>
</dbReference>
<name>A9BBW4_PROM4</name>
<keyword evidence="6 13" id="KW-0812">Transmembrane</keyword>
<evidence type="ECO:0000256" key="7">
    <source>
        <dbReference type="ARBA" id="ARBA00022741"/>
    </source>
</evidence>
<dbReference type="CDD" id="cd00075">
    <property type="entry name" value="HATPase"/>
    <property type="match status" value="1"/>
</dbReference>
<dbReference type="SUPFAM" id="SSF55785">
    <property type="entry name" value="PYP-like sensor domain (PAS domain)"/>
    <property type="match status" value="1"/>
</dbReference>
<dbReference type="InterPro" id="IPR050351">
    <property type="entry name" value="BphY/WalK/GraS-like"/>
</dbReference>
<dbReference type="HOGENOM" id="CLU_000445_89_2_3"/>